<evidence type="ECO:0000313" key="2">
    <source>
        <dbReference type="EMBL" id="ELY36158.1"/>
    </source>
</evidence>
<accession>D8J441</accession>
<name>D8J441_HALJB</name>
<sequence>MEGEELDAFLGRGGTGVLSFSTEGEQSPFSIPVSYGYTADSGTFYFRLAFPPGSTKATVIDRPVTFVVHEHTDEGWQSVVASGRVEGIDGQPYESTVVQELWAVRIPSVDVFDRPPEDVAFRHFRLVPETLQGRTEFTD</sequence>
<dbReference type="SUPFAM" id="SSF50475">
    <property type="entry name" value="FMN-binding split barrel"/>
    <property type="match status" value="1"/>
</dbReference>
<keyword evidence="4" id="KW-1185">Reference proteome</keyword>
<dbReference type="Proteomes" id="UP000011645">
    <property type="component" value="Unassembled WGS sequence"/>
</dbReference>
<protein>
    <submittedName>
        <fullName evidence="1">Flavin-nucleotide-binding protein-like protein</fullName>
    </submittedName>
</protein>
<dbReference type="eggNOG" id="arCOG00513">
    <property type="taxonomic scope" value="Archaea"/>
</dbReference>
<reference evidence="1 3" key="1">
    <citation type="journal article" date="2010" name="J. Bacteriol.">
        <title>Complete genome sequence of Halalkalicoccus jeotgali B3(T), an extremely halophilic archaeon.</title>
        <authorList>
            <person name="Roh S.W."/>
            <person name="Nam Y.D."/>
            <person name="Nam S.H."/>
            <person name="Choi S.H."/>
            <person name="Park H.S."/>
            <person name="Bae J.W."/>
        </authorList>
    </citation>
    <scope>NUCLEOTIDE SEQUENCE [LARGE SCALE GENOMIC DNA]</scope>
    <source>
        <strain evidence="1">B3</strain>
        <strain evidence="3">DSM 18796 / CECT 7217 / JCM 14584 / KCTC 4019 / B3</strain>
    </source>
</reference>
<evidence type="ECO:0000313" key="3">
    <source>
        <dbReference type="Proteomes" id="UP000000390"/>
    </source>
</evidence>
<reference evidence="2 4" key="2">
    <citation type="journal article" date="2014" name="PLoS Genet.">
        <title>Phylogenetically driven sequencing of extremely halophilic archaea reveals strategies for static and dynamic osmo-response.</title>
        <authorList>
            <person name="Becker E.A."/>
            <person name="Seitzer P.M."/>
            <person name="Tritt A."/>
            <person name="Larsen D."/>
            <person name="Krusor M."/>
            <person name="Yao A.I."/>
            <person name="Wu D."/>
            <person name="Madern D."/>
            <person name="Eisen J.A."/>
            <person name="Darling A.E."/>
            <person name="Facciotti M.T."/>
        </authorList>
    </citation>
    <scope>NUCLEOTIDE SEQUENCE [LARGE SCALE GENOMIC DNA]</scope>
    <source>
        <strain evidence="2">B3</strain>
        <strain evidence="4">DSM 18796 / CECT 7217 / JCM 14584 / KCTC 4019 / B3</strain>
    </source>
</reference>
<dbReference type="HOGENOM" id="CLU_124266_1_1_2"/>
<dbReference type="InterPro" id="IPR012349">
    <property type="entry name" value="Split_barrel_FMN-bd"/>
</dbReference>
<dbReference type="OrthoDB" id="288110at2157"/>
<evidence type="ECO:0000313" key="1">
    <source>
        <dbReference type="EMBL" id="ADJ15433.1"/>
    </source>
</evidence>
<dbReference type="InterPro" id="IPR024747">
    <property type="entry name" value="Pyridox_Oxase-rel"/>
</dbReference>
<dbReference type="AlphaFoldDB" id="D8J441"/>
<dbReference type="STRING" id="795797.HacjB3_10250"/>
<dbReference type="EMBL" id="CP002062">
    <property type="protein sequence ID" value="ADJ15433.1"/>
    <property type="molecule type" value="Genomic_DNA"/>
</dbReference>
<proteinExistence type="predicted"/>
<evidence type="ECO:0000313" key="4">
    <source>
        <dbReference type="Proteomes" id="UP000011645"/>
    </source>
</evidence>
<organism evidence="1 3">
    <name type="scientific">Halalkalicoccus jeotgali (strain DSM 18796 / CECT 7217 / JCM 14584 / KCTC 4019 / B3)</name>
    <dbReference type="NCBI Taxonomy" id="795797"/>
    <lineage>
        <taxon>Archaea</taxon>
        <taxon>Methanobacteriati</taxon>
        <taxon>Methanobacteriota</taxon>
        <taxon>Stenosarchaea group</taxon>
        <taxon>Halobacteria</taxon>
        <taxon>Halobacteriales</taxon>
        <taxon>Halococcaceae</taxon>
        <taxon>Halalkalicoccus</taxon>
    </lineage>
</organism>
<dbReference type="EMBL" id="AOHV01000030">
    <property type="protein sequence ID" value="ELY36158.1"/>
    <property type="molecule type" value="Genomic_DNA"/>
</dbReference>
<dbReference type="Pfam" id="PF12900">
    <property type="entry name" value="Pyridox_ox_2"/>
    <property type="match status" value="1"/>
</dbReference>
<dbReference type="KEGG" id="hje:HacjB3_10250"/>
<dbReference type="Proteomes" id="UP000000390">
    <property type="component" value="Chromosome"/>
</dbReference>
<dbReference type="Gene3D" id="2.30.110.10">
    <property type="entry name" value="Electron Transport, Fmn-binding Protein, Chain A"/>
    <property type="match status" value="1"/>
</dbReference>
<dbReference type="PATRIC" id="fig|795797.18.peg.2045"/>
<gene>
    <name evidence="1" type="ordered locus">HacjB3_10250</name>
    <name evidence="2" type="ORF">C497_12417</name>
</gene>